<dbReference type="CDD" id="cd06257">
    <property type="entry name" value="DnaJ"/>
    <property type="match status" value="1"/>
</dbReference>
<proteinExistence type="predicted"/>
<evidence type="ECO:0000256" key="5">
    <source>
        <dbReference type="ARBA" id="ARBA00023186"/>
    </source>
</evidence>
<dbReference type="PROSITE" id="PS50076">
    <property type="entry name" value="DNAJ_2"/>
    <property type="match status" value="1"/>
</dbReference>
<dbReference type="InterPro" id="IPR001623">
    <property type="entry name" value="DnaJ_domain"/>
</dbReference>
<keyword evidence="2 7" id="KW-0812">Transmembrane</keyword>
<evidence type="ECO:0000256" key="4">
    <source>
        <dbReference type="ARBA" id="ARBA00023136"/>
    </source>
</evidence>
<dbReference type="PROSITE" id="PS51523">
    <property type="entry name" value="ZF_HD_DIMER"/>
    <property type="match status" value="1"/>
</dbReference>
<dbReference type="Gene3D" id="1.10.10.60">
    <property type="entry name" value="Homeodomain-like"/>
    <property type="match status" value="1"/>
</dbReference>
<organism evidence="10 11">
    <name type="scientific">Ziziphus jujuba var. spinosa</name>
    <dbReference type="NCBI Taxonomy" id="714518"/>
    <lineage>
        <taxon>Eukaryota</taxon>
        <taxon>Viridiplantae</taxon>
        <taxon>Streptophyta</taxon>
        <taxon>Embryophyta</taxon>
        <taxon>Tracheophyta</taxon>
        <taxon>Spermatophyta</taxon>
        <taxon>Magnoliopsida</taxon>
        <taxon>eudicotyledons</taxon>
        <taxon>Gunneridae</taxon>
        <taxon>Pentapetalae</taxon>
        <taxon>rosids</taxon>
        <taxon>fabids</taxon>
        <taxon>Rosales</taxon>
        <taxon>Rhamnaceae</taxon>
        <taxon>Paliureae</taxon>
        <taxon>Ziziphus</taxon>
    </lineage>
</organism>
<feature type="compositionally biased region" description="Basic and acidic residues" evidence="6">
    <location>
        <begin position="172"/>
        <end position="192"/>
    </location>
</feature>
<dbReference type="Gene3D" id="1.10.287.110">
    <property type="entry name" value="DnaJ domain"/>
    <property type="match status" value="1"/>
</dbReference>
<evidence type="ECO:0000259" key="8">
    <source>
        <dbReference type="PROSITE" id="PS50076"/>
    </source>
</evidence>
<dbReference type="Proteomes" id="UP000813462">
    <property type="component" value="Unassembled WGS sequence"/>
</dbReference>
<feature type="region of interest" description="Disordered" evidence="6">
    <location>
        <begin position="172"/>
        <end position="216"/>
    </location>
</feature>
<evidence type="ECO:0000256" key="1">
    <source>
        <dbReference type="ARBA" id="ARBA00004167"/>
    </source>
</evidence>
<dbReference type="InterPro" id="IPR006456">
    <property type="entry name" value="ZF_HD_homeobox_Cys/His_dimer"/>
</dbReference>
<dbReference type="Pfam" id="PF00226">
    <property type="entry name" value="DnaJ"/>
    <property type="match status" value="1"/>
</dbReference>
<feature type="domain" description="J" evidence="8">
    <location>
        <begin position="262"/>
        <end position="338"/>
    </location>
</feature>
<dbReference type="FunFam" id="1.10.287.110:FF:000087">
    <property type="entry name" value="DnaJ homolog subfamily C member 4"/>
    <property type="match status" value="1"/>
</dbReference>
<feature type="compositionally biased region" description="Low complexity" evidence="6">
    <location>
        <begin position="193"/>
        <end position="206"/>
    </location>
</feature>
<evidence type="ECO:0000313" key="10">
    <source>
        <dbReference type="EMBL" id="KAH7525053.1"/>
    </source>
</evidence>
<dbReference type="SUPFAM" id="SSF46689">
    <property type="entry name" value="Homeodomain-like"/>
    <property type="match status" value="1"/>
</dbReference>
<dbReference type="AlphaFoldDB" id="A0A978VAW8"/>
<keyword evidence="4 7" id="KW-0472">Membrane</keyword>
<feature type="region of interest" description="Disordered" evidence="6">
    <location>
        <begin position="1"/>
        <end position="23"/>
    </location>
</feature>
<comment type="subcellular location">
    <subcellularLocation>
        <location evidence="1">Membrane</location>
        <topology evidence="1">Single-pass membrane protein</topology>
    </subcellularLocation>
</comment>
<dbReference type="PANTHER" id="PTHR45283">
    <property type="entry name" value="NAD(P)H-QUINONE OXIDOREDUCTASE SUBUNIT T, CHLOROPLASTIC"/>
    <property type="match status" value="1"/>
</dbReference>
<dbReference type="InterPro" id="IPR044618">
    <property type="entry name" value="NdhT-like"/>
</dbReference>
<dbReference type="InterPro" id="IPR036869">
    <property type="entry name" value="J_dom_sf"/>
</dbReference>
<evidence type="ECO:0000256" key="3">
    <source>
        <dbReference type="ARBA" id="ARBA00022989"/>
    </source>
</evidence>
<dbReference type="EMBL" id="JAEACU010000006">
    <property type="protein sequence ID" value="KAH7525053.1"/>
    <property type="molecule type" value="Genomic_DNA"/>
</dbReference>
<gene>
    <name evidence="10" type="ORF">FEM48_Zijuj06G0184200</name>
</gene>
<reference evidence="10" key="1">
    <citation type="journal article" date="2021" name="Front. Plant Sci.">
        <title>Chromosome-Scale Genome Assembly for Chinese Sour Jujube and Insights Into Its Genome Evolution and Domestication Signature.</title>
        <authorList>
            <person name="Shen L.-Y."/>
            <person name="Luo H."/>
            <person name="Wang X.-L."/>
            <person name="Wang X.-M."/>
            <person name="Qiu X.-J."/>
            <person name="Liu H."/>
            <person name="Zhou S.-S."/>
            <person name="Jia K.-H."/>
            <person name="Nie S."/>
            <person name="Bao Y.-T."/>
            <person name="Zhang R.-G."/>
            <person name="Yun Q.-Z."/>
            <person name="Chai Y.-H."/>
            <person name="Lu J.-Y."/>
            <person name="Li Y."/>
            <person name="Zhao S.-W."/>
            <person name="Mao J.-F."/>
            <person name="Jia S.-G."/>
            <person name="Mao Y.-M."/>
        </authorList>
    </citation>
    <scope>NUCLEOTIDE SEQUENCE</scope>
    <source>
        <strain evidence="10">AT0</strain>
        <tissue evidence="10">Leaf</tissue>
    </source>
</reference>
<protein>
    <recommendedName>
        <fullName evidence="12">ZF-HD dimerization-type domain-containing protein</fullName>
    </recommendedName>
</protein>
<evidence type="ECO:0000256" key="2">
    <source>
        <dbReference type="ARBA" id="ARBA00022692"/>
    </source>
</evidence>
<evidence type="ECO:0000256" key="7">
    <source>
        <dbReference type="SAM" id="Phobius"/>
    </source>
</evidence>
<name>A0A978VAW8_ZIZJJ</name>
<evidence type="ECO:0000259" key="9">
    <source>
        <dbReference type="PROSITE" id="PS51523"/>
    </source>
</evidence>
<feature type="domain" description="ZF-HD dimerization-type" evidence="9">
    <location>
        <begin position="55"/>
        <end position="104"/>
    </location>
</feature>
<dbReference type="NCBIfam" id="TIGR01566">
    <property type="entry name" value="ZF_HD_prot_N"/>
    <property type="match status" value="1"/>
</dbReference>
<keyword evidence="3 7" id="KW-1133">Transmembrane helix</keyword>
<dbReference type="Pfam" id="PF04770">
    <property type="entry name" value="ZF-HD_dimer"/>
    <property type="match status" value="1"/>
</dbReference>
<keyword evidence="5" id="KW-0143">Chaperone</keyword>
<accession>A0A978VAW8</accession>
<evidence type="ECO:0008006" key="12">
    <source>
        <dbReference type="Google" id="ProtNLM"/>
    </source>
</evidence>
<dbReference type="PRINTS" id="PR00625">
    <property type="entry name" value="JDOMAIN"/>
</dbReference>
<comment type="caution">
    <text evidence="10">The sequence shown here is derived from an EMBL/GenBank/DDBJ whole genome shotgun (WGS) entry which is preliminary data.</text>
</comment>
<dbReference type="SUPFAM" id="SSF46565">
    <property type="entry name" value="Chaperone J-domain"/>
    <property type="match status" value="1"/>
</dbReference>
<dbReference type="SMART" id="SM00271">
    <property type="entry name" value="DnaJ"/>
    <property type="match status" value="1"/>
</dbReference>
<dbReference type="GO" id="GO:0016020">
    <property type="term" value="C:membrane"/>
    <property type="evidence" value="ECO:0007669"/>
    <property type="project" value="UniProtKB-SubCell"/>
</dbReference>
<evidence type="ECO:0000313" key="11">
    <source>
        <dbReference type="Proteomes" id="UP000813462"/>
    </source>
</evidence>
<evidence type="ECO:0000256" key="6">
    <source>
        <dbReference type="SAM" id="MobiDB-lite"/>
    </source>
</evidence>
<dbReference type="PANTHER" id="PTHR45283:SF1">
    <property type="entry name" value="NAD(P)H-QUINONE OXIDOREDUCTASE SUBUNIT T, CHLOROPLASTIC"/>
    <property type="match status" value="1"/>
</dbReference>
<dbReference type="InterPro" id="IPR009057">
    <property type="entry name" value="Homeodomain-like_sf"/>
</dbReference>
<sequence length="413" mass="47987">MDLSVVPYNHSSTKPDINDSEYGDVVEPKPLDINTTINNNNNDDPSPLSAFRIKYGECMRNHAASIGGHANDGCGEFMPRADDGSRDSLTCAACGCHRNFHRRELPGSDQHYSVHSPPPPPPRMLLYNAGPTTPRWDPKMVIRSQRHHHHQQHHYLHHCNRGRFIDHHDHHHEDVEEREYDRRSETPEREEVQVQVQHVGPTSRTTSCKRSRTKFTQEQKNRMLAFAEKIGWRIQRHDDLALNQFCSEVYALSQQQGTRKERQRAPPGVDTRIHWENEDEAEADLEEIKAAYRRLSKEYHPDTTSLPLKDASNKFLRLREIYNVLSNEESRRFYDWTLAQEAASRQAEKMRMKLEDPYEQDLQNYKPVPDMVDRLGGRNMELSDQAYTALTIDAVIIVFAIACAIYVTFFKEY</sequence>
<feature type="transmembrane region" description="Helical" evidence="7">
    <location>
        <begin position="387"/>
        <end position="409"/>
    </location>
</feature>